<evidence type="ECO:0000256" key="3">
    <source>
        <dbReference type="SAM" id="Phobius"/>
    </source>
</evidence>
<evidence type="ECO:0000256" key="2">
    <source>
        <dbReference type="SAM" id="MobiDB-lite"/>
    </source>
</evidence>
<feature type="compositionally biased region" description="Low complexity" evidence="2">
    <location>
        <begin position="431"/>
        <end position="446"/>
    </location>
</feature>
<dbReference type="Gene3D" id="3.30.40.10">
    <property type="entry name" value="Zinc/RING finger domain, C3HC4 (zinc finger)"/>
    <property type="match status" value="1"/>
</dbReference>
<dbReference type="SMART" id="SM00184">
    <property type="entry name" value="RING"/>
    <property type="match status" value="1"/>
</dbReference>
<keyword evidence="1" id="KW-0863">Zinc-finger</keyword>
<name>A0ABQ7J738_9APIC</name>
<evidence type="ECO:0000259" key="4">
    <source>
        <dbReference type="PROSITE" id="PS50089"/>
    </source>
</evidence>
<dbReference type="Proteomes" id="UP000823046">
    <property type="component" value="Unassembled WGS sequence"/>
</dbReference>
<keyword evidence="3" id="KW-1133">Transmembrane helix</keyword>
<proteinExistence type="predicted"/>
<keyword evidence="3" id="KW-0812">Transmembrane</keyword>
<dbReference type="InterPro" id="IPR001841">
    <property type="entry name" value="Znf_RING"/>
</dbReference>
<dbReference type="PANTHER" id="PTHR22996:SF0">
    <property type="entry name" value="RE60872P-RELATED"/>
    <property type="match status" value="1"/>
</dbReference>
<dbReference type="InterPro" id="IPR013083">
    <property type="entry name" value="Znf_RING/FYVE/PHD"/>
</dbReference>
<dbReference type="InterPro" id="IPR045194">
    <property type="entry name" value="MGRN1/RNF157-like"/>
</dbReference>
<reference evidence="5 6" key="1">
    <citation type="journal article" date="2020" name="bioRxiv">
        <title>Metabolic contributions of an alphaproteobacterial endosymbiont in the apicomplexan Cardiosporidium cionae.</title>
        <authorList>
            <person name="Hunter E.S."/>
            <person name="Paight C.J."/>
            <person name="Lane C.E."/>
        </authorList>
    </citation>
    <scope>NUCLEOTIDE SEQUENCE [LARGE SCALE GENOMIC DNA]</scope>
    <source>
        <strain evidence="5">ESH_2018</strain>
    </source>
</reference>
<keyword evidence="6" id="KW-1185">Reference proteome</keyword>
<keyword evidence="1" id="KW-0479">Metal-binding</keyword>
<dbReference type="PROSITE" id="PS50089">
    <property type="entry name" value="ZF_RING_2"/>
    <property type="match status" value="1"/>
</dbReference>
<protein>
    <recommendedName>
        <fullName evidence="4">RING-type domain-containing protein</fullName>
    </recommendedName>
</protein>
<accession>A0ABQ7J738</accession>
<keyword evidence="1" id="KW-0862">Zinc</keyword>
<keyword evidence="3" id="KW-0472">Membrane</keyword>
<dbReference type="SUPFAM" id="SSF57850">
    <property type="entry name" value="RING/U-box"/>
    <property type="match status" value="1"/>
</dbReference>
<feature type="transmembrane region" description="Helical" evidence="3">
    <location>
        <begin position="34"/>
        <end position="54"/>
    </location>
</feature>
<sequence length="446" mass="50854">MVLILIKDKINFLGILNGRFLSSIEVPAGVHNSFVVAIMACFFFLIFRNLVFILKLHYQIMNLLPAQAAFYFDGAGSFSKDFVRLFRTHFNQIIRRKRIVPPVAIPRINVMVSIDPESLQTTISDGKPNFSFSLDASTPCVVQLFWGVRSASFMELINNQNKEIEASVETPEEESPVTCSRTVSNFFHSRRFIYQKRAHQPLLEMESMAFSPLDVFPFQFFPSDFVGKSSEYLFQEGRDLKFQQREEDQISMVDLLKILERDTHHIPVEEDEEDISSLERNDSTEWTVPLVIVATTVHTPRRKSSSAGSIDVHDSNIQISLIKMRIVEETIVANVIKQIVLRAGNLECHEAFDVYGLENEEEKECLICMTNPKDTMLLPCRHCLSCFECLQSLRQERCPICRTGFTGFVTFPFKKDETQMHDSLPPPPTVPSSLSPPLLSSPPSEL</sequence>
<organism evidence="5 6">
    <name type="scientific">Cardiosporidium cionae</name>
    <dbReference type="NCBI Taxonomy" id="476202"/>
    <lineage>
        <taxon>Eukaryota</taxon>
        <taxon>Sar</taxon>
        <taxon>Alveolata</taxon>
        <taxon>Apicomplexa</taxon>
        <taxon>Aconoidasida</taxon>
        <taxon>Nephromycida</taxon>
        <taxon>Cardiosporidium</taxon>
    </lineage>
</organism>
<dbReference type="PANTHER" id="PTHR22996">
    <property type="entry name" value="MAHOGUNIN"/>
    <property type="match status" value="1"/>
</dbReference>
<gene>
    <name evidence="5" type="ORF">IE077_000916</name>
</gene>
<dbReference type="Pfam" id="PF13920">
    <property type="entry name" value="zf-C3HC4_3"/>
    <property type="match status" value="1"/>
</dbReference>
<evidence type="ECO:0000313" key="6">
    <source>
        <dbReference type="Proteomes" id="UP000823046"/>
    </source>
</evidence>
<feature type="domain" description="RING-type" evidence="4">
    <location>
        <begin position="365"/>
        <end position="402"/>
    </location>
</feature>
<evidence type="ECO:0000313" key="5">
    <source>
        <dbReference type="EMBL" id="KAF8819505.1"/>
    </source>
</evidence>
<comment type="caution">
    <text evidence="5">The sequence shown here is derived from an EMBL/GenBank/DDBJ whole genome shotgun (WGS) entry which is preliminary data.</text>
</comment>
<feature type="region of interest" description="Disordered" evidence="2">
    <location>
        <begin position="418"/>
        <end position="446"/>
    </location>
</feature>
<evidence type="ECO:0000256" key="1">
    <source>
        <dbReference type="PROSITE-ProRule" id="PRU00175"/>
    </source>
</evidence>
<dbReference type="EMBL" id="JADAQX010000719">
    <property type="protein sequence ID" value="KAF8819505.1"/>
    <property type="molecule type" value="Genomic_DNA"/>
</dbReference>